<organism evidence="2 3">
    <name type="scientific">Caerostris darwini</name>
    <dbReference type="NCBI Taxonomy" id="1538125"/>
    <lineage>
        <taxon>Eukaryota</taxon>
        <taxon>Metazoa</taxon>
        <taxon>Ecdysozoa</taxon>
        <taxon>Arthropoda</taxon>
        <taxon>Chelicerata</taxon>
        <taxon>Arachnida</taxon>
        <taxon>Araneae</taxon>
        <taxon>Araneomorphae</taxon>
        <taxon>Entelegynae</taxon>
        <taxon>Araneoidea</taxon>
        <taxon>Araneidae</taxon>
        <taxon>Caerostris</taxon>
    </lineage>
</organism>
<name>A0AAV4SZ14_9ARAC</name>
<comment type="caution">
    <text evidence="2">The sequence shown here is derived from an EMBL/GenBank/DDBJ whole genome shotgun (WGS) entry which is preliminary data.</text>
</comment>
<reference evidence="2 3" key="1">
    <citation type="submission" date="2021-06" db="EMBL/GenBank/DDBJ databases">
        <title>Caerostris darwini draft genome.</title>
        <authorList>
            <person name="Kono N."/>
            <person name="Arakawa K."/>
        </authorList>
    </citation>
    <scope>NUCLEOTIDE SEQUENCE [LARGE SCALE GENOMIC DNA]</scope>
</reference>
<keyword evidence="3" id="KW-1185">Reference proteome</keyword>
<feature type="compositionally biased region" description="Basic and acidic residues" evidence="1">
    <location>
        <begin position="63"/>
        <end position="75"/>
    </location>
</feature>
<evidence type="ECO:0000313" key="3">
    <source>
        <dbReference type="Proteomes" id="UP001054837"/>
    </source>
</evidence>
<dbReference type="EMBL" id="BPLQ01008648">
    <property type="protein sequence ID" value="GIY38624.1"/>
    <property type="molecule type" value="Genomic_DNA"/>
</dbReference>
<dbReference type="AlphaFoldDB" id="A0AAV4SZ14"/>
<sequence length="131" mass="14930">MKACFLIPEGFSVGSVLMRNHLRSNKCESLVQEIEFLEANPEYVTFMSNGCEIRVSIRRLTPKGETDESTCRESNNEAEQPANRRVEEYISSCQDVDPELSERAHKSQQRISCNKPLCTCRLKRKLASVSD</sequence>
<dbReference type="Proteomes" id="UP001054837">
    <property type="component" value="Unassembled WGS sequence"/>
</dbReference>
<accession>A0AAV4SZ14</accession>
<evidence type="ECO:0000313" key="2">
    <source>
        <dbReference type="EMBL" id="GIY38624.1"/>
    </source>
</evidence>
<protein>
    <submittedName>
        <fullName evidence="2">Uncharacterized protein</fullName>
    </submittedName>
</protein>
<proteinExistence type="predicted"/>
<feature type="region of interest" description="Disordered" evidence="1">
    <location>
        <begin position="63"/>
        <end position="82"/>
    </location>
</feature>
<evidence type="ECO:0000256" key="1">
    <source>
        <dbReference type="SAM" id="MobiDB-lite"/>
    </source>
</evidence>
<gene>
    <name evidence="2" type="ORF">CDAR_285311</name>
</gene>